<dbReference type="eggNOG" id="ENOG502S1WE">
    <property type="taxonomic scope" value="Eukaryota"/>
</dbReference>
<dbReference type="SUPFAM" id="SSF81383">
    <property type="entry name" value="F-box domain"/>
    <property type="match status" value="1"/>
</dbReference>
<dbReference type="Gene3D" id="1.20.1280.50">
    <property type="match status" value="1"/>
</dbReference>
<keyword evidence="2" id="KW-0833">Ubl conjugation pathway</keyword>
<keyword evidence="5" id="KW-1185">Reference proteome</keyword>
<dbReference type="PhylomeDB" id="B8MGV5"/>
<dbReference type="UniPathway" id="UPA00143"/>
<name>B8MGV5_TALSN</name>
<evidence type="ECO:0000259" key="3">
    <source>
        <dbReference type="PROSITE" id="PS50181"/>
    </source>
</evidence>
<dbReference type="HOGENOM" id="CLU_020076_1_0_1"/>
<evidence type="ECO:0000313" key="5">
    <source>
        <dbReference type="Proteomes" id="UP000001745"/>
    </source>
</evidence>
<dbReference type="OrthoDB" id="722566at2759"/>
<dbReference type="GO" id="GO:0016567">
    <property type="term" value="P:protein ubiquitination"/>
    <property type="evidence" value="ECO:0007669"/>
    <property type="project" value="UniProtKB-UniPathway"/>
</dbReference>
<dbReference type="OMA" id="HPCWFIP"/>
<dbReference type="AlphaFoldDB" id="B8MGV5"/>
<dbReference type="PANTHER" id="PTHR10706:SF130">
    <property type="entry name" value="F-BOX ONLY PROTEIN 31"/>
    <property type="match status" value="1"/>
</dbReference>
<dbReference type="SMART" id="SM00256">
    <property type="entry name" value="FBOX"/>
    <property type="match status" value="1"/>
</dbReference>
<dbReference type="PROSITE" id="PS50181">
    <property type="entry name" value="FBOX"/>
    <property type="match status" value="1"/>
</dbReference>
<reference evidence="5" key="1">
    <citation type="journal article" date="2015" name="Genome Announc.">
        <title>Genome sequence of the AIDS-associated pathogen Penicillium marneffei (ATCC18224) and its near taxonomic relative Talaromyces stipitatus (ATCC10500).</title>
        <authorList>
            <person name="Nierman W.C."/>
            <person name="Fedorova-Abrams N.D."/>
            <person name="Andrianopoulos A."/>
        </authorList>
    </citation>
    <scope>NUCLEOTIDE SEQUENCE [LARGE SCALE GENOMIC DNA]</scope>
    <source>
        <strain evidence="5">ATCC 10500 / CBS 375.48 / QM 6759 / NRRL 1006</strain>
    </source>
</reference>
<sequence>MGQLTDLPDELLHDVLSLLPAVDLVSVSATCRTLYRLSQDEKLWQRLVNANIPHKIDKPGVFDTFRDLYSAHHPYWFLPRNKIWFSDGEYTGTLIISRYDNRRGVVEAFRLVAEYREETAVPWRSHPDVEIQPFNPRLRLWLDDPVIELRNPKLLHFRDRQYSPDQFRMTMVGQNTRVCSSFSLCRGNLGNAPKIKNDLLWPPVTIPGERSARRHHEHLVDEKSNTYQQIQKLCQDPERISETSFYLRKWLHFGVGQPVIPRQPVDQTYIFATLDPALYTPTKDKPFQGIWVGDYNFHKCEFLLFLQRDPGEPAPLLNNARRHLRAMIGGARIFEETNNDDNDDGIEEEEQEVALLNGRFEDAFERASPPVTQPSDEVEEFNGTRFQGRLEGIKLTGDPNIPRGEISFVAEDIGPRGLIGVSQDGEFRGARVVQSKGHIAFQHYTDDQWVNTQLFLISPDYVAQYWEPMRHISFFRRVDIDQFTKI</sequence>
<dbReference type="InterPro" id="IPR045048">
    <property type="entry name" value="FBXO31/39"/>
</dbReference>
<dbReference type="GeneID" id="8107810"/>
<dbReference type="Pfam" id="PF12937">
    <property type="entry name" value="F-box-like"/>
    <property type="match status" value="1"/>
</dbReference>
<dbReference type="PANTHER" id="PTHR10706">
    <property type="entry name" value="F-BOX FAMILY PROTEIN"/>
    <property type="match status" value="1"/>
</dbReference>
<proteinExistence type="predicted"/>
<organism evidence="4 5">
    <name type="scientific">Talaromyces stipitatus (strain ATCC 10500 / CBS 375.48 / QM 6759 / NRRL 1006)</name>
    <name type="common">Penicillium stipitatum</name>
    <dbReference type="NCBI Taxonomy" id="441959"/>
    <lineage>
        <taxon>Eukaryota</taxon>
        <taxon>Fungi</taxon>
        <taxon>Dikarya</taxon>
        <taxon>Ascomycota</taxon>
        <taxon>Pezizomycotina</taxon>
        <taxon>Eurotiomycetes</taxon>
        <taxon>Eurotiomycetidae</taxon>
        <taxon>Eurotiales</taxon>
        <taxon>Trichocomaceae</taxon>
        <taxon>Talaromyces</taxon>
        <taxon>Talaromyces sect. Talaromyces</taxon>
    </lineage>
</organism>
<dbReference type="STRING" id="441959.B8MGV5"/>
<evidence type="ECO:0000313" key="4">
    <source>
        <dbReference type="EMBL" id="EED16336.1"/>
    </source>
</evidence>
<protein>
    <submittedName>
        <fullName evidence="4">F-box domain protein</fullName>
    </submittedName>
</protein>
<dbReference type="VEuPathDB" id="FungiDB:TSTA_014270"/>
<evidence type="ECO:0000256" key="1">
    <source>
        <dbReference type="ARBA" id="ARBA00004906"/>
    </source>
</evidence>
<dbReference type="InParanoid" id="B8MGV5"/>
<dbReference type="InterPro" id="IPR036047">
    <property type="entry name" value="F-box-like_dom_sf"/>
</dbReference>
<accession>B8MGV5</accession>
<dbReference type="Pfam" id="PF12014">
    <property type="entry name" value="Cyclin_D1_bind"/>
    <property type="match status" value="1"/>
</dbReference>
<comment type="pathway">
    <text evidence="1">Protein modification; protein ubiquitination.</text>
</comment>
<dbReference type="EMBL" id="EQ962656">
    <property type="protein sequence ID" value="EED16336.1"/>
    <property type="molecule type" value="Genomic_DNA"/>
</dbReference>
<feature type="domain" description="F-box" evidence="3">
    <location>
        <begin position="1"/>
        <end position="47"/>
    </location>
</feature>
<dbReference type="RefSeq" id="XP_002483570.1">
    <property type="nucleotide sequence ID" value="XM_002483525.1"/>
</dbReference>
<gene>
    <name evidence="4" type="ORF">TSTA_014270</name>
</gene>
<dbReference type="Proteomes" id="UP000001745">
    <property type="component" value="Unassembled WGS sequence"/>
</dbReference>
<dbReference type="InterPro" id="IPR001810">
    <property type="entry name" value="F-box_dom"/>
</dbReference>
<evidence type="ECO:0000256" key="2">
    <source>
        <dbReference type="ARBA" id="ARBA00022786"/>
    </source>
</evidence>